<name>A0AAE8LY72_9HYPO</name>
<evidence type="ECO:0000313" key="3">
    <source>
        <dbReference type="Proteomes" id="UP001187734"/>
    </source>
</evidence>
<feature type="chain" id="PRO_5042241345" evidence="1">
    <location>
        <begin position="25"/>
        <end position="96"/>
    </location>
</feature>
<proteinExistence type="predicted"/>
<dbReference type="Proteomes" id="UP001187734">
    <property type="component" value="Unassembled WGS sequence"/>
</dbReference>
<evidence type="ECO:0000313" key="2">
    <source>
        <dbReference type="EMBL" id="SPJ70608.1"/>
    </source>
</evidence>
<keyword evidence="1" id="KW-0732">Signal</keyword>
<gene>
    <name evidence="2" type="ORF">FTOL_00336</name>
</gene>
<protein>
    <submittedName>
        <fullName evidence="2">Uncharacterized protein</fullName>
    </submittedName>
</protein>
<organism evidence="2 3">
    <name type="scientific">Fusarium torulosum</name>
    <dbReference type="NCBI Taxonomy" id="33205"/>
    <lineage>
        <taxon>Eukaryota</taxon>
        <taxon>Fungi</taxon>
        <taxon>Dikarya</taxon>
        <taxon>Ascomycota</taxon>
        <taxon>Pezizomycotina</taxon>
        <taxon>Sordariomycetes</taxon>
        <taxon>Hypocreomycetidae</taxon>
        <taxon>Hypocreales</taxon>
        <taxon>Nectriaceae</taxon>
        <taxon>Fusarium</taxon>
    </lineage>
</organism>
<evidence type="ECO:0000256" key="1">
    <source>
        <dbReference type="SAM" id="SignalP"/>
    </source>
</evidence>
<comment type="caution">
    <text evidence="2">The sequence shown here is derived from an EMBL/GenBank/DDBJ whole genome shotgun (WGS) entry which is preliminary data.</text>
</comment>
<reference evidence="2" key="1">
    <citation type="submission" date="2018-03" db="EMBL/GenBank/DDBJ databases">
        <authorList>
            <person name="Guldener U."/>
        </authorList>
    </citation>
    <scope>NUCLEOTIDE SEQUENCE</scope>
</reference>
<feature type="signal peptide" evidence="1">
    <location>
        <begin position="1"/>
        <end position="24"/>
    </location>
</feature>
<dbReference type="AlphaFoldDB" id="A0AAE8LY72"/>
<dbReference type="EMBL" id="ONZP01000014">
    <property type="protein sequence ID" value="SPJ70608.1"/>
    <property type="molecule type" value="Genomic_DNA"/>
</dbReference>
<sequence length="96" mass="10445">MCSNYQGGVVLLVSILDTFWSVVADESDKATARKGQDPGTEKFRGSGIFGAVGLTRILAEPLQADPRLPFTEHLGLILPPELPSRKDNVSAVWTQY</sequence>
<accession>A0AAE8LY72</accession>
<keyword evidence="3" id="KW-1185">Reference proteome</keyword>